<dbReference type="Pfam" id="PF23343">
    <property type="entry name" value="REP_ORF2-G2P"/>
    <property type="match status" value="1"/>
</dbReference>
<evidence type="ECO:0000259" key="1">
    <source>
        <dbReference type="Pfam" id="PF23343"/>
    </source>
</evidence>
<evidence type="ECO:0000313" key="3">
    <source>
        <dbReference type="Proteomes" id="UP000178367"/>
    </source>
</evidence>
<dbReference type="Proteomes" id="UP000178367">
    <property type="component" value="Unassembled WGS sequence"/>
</dbReference>
<dbReference type="AlphaFoldDB" id="A0A1F5SEI0"/>
<reference evidence="2 3" key="1">
    <citation type="journal article" date="2016" name="Nat. Commun.">
        <title>Thousands of microbial genomes shed light on interconnected biogeochemical processes in an aquifer system.</title>
        <authorList>
            <person name="Anantharaman K."/>
            <person name="Brown C.T."/>
            <person name="Hug L.A."/>
            <person name="Sharon I."/>
            <person name="Castelle C.J."/>
            <person name="Probst A.J."/>
            <person name="Thomas B.C."/>
            <person name="Singh A."/>
            <person name="Wilkins M.J."/>
            <person name="Karaoz U."/>
            <person name="Brodie E.L."/>
            <person name="Williams K.H."/>
            <person name="Hubbard S.S."/>
            <person name="Banfield J.F."/>
        </authorList>
    </citation>
    <scope>NUCLEOTIDE SEQUENCE [LARGE SCALE GENOMIC DNA]</scope>
</reference>
<dbReference type="InterPro" id="IPR056906">
    <property type="entry name" value="ORF2/G2P_dom"/>
</dbReference>
<dbReference type="EMBL" id="MFGB01000023">
    <property type="protein sequence ID" value="OGF25114.1"/>
    <property type="molecule type" value="Genomic_DNA"/>
</dbReference>
<protein>
    <recommendedName>
        <fullName evidence="1">Replication-associated protein ORF2/G2P domain-containing protein</fullName>
    </recommendedName>
</protein>
<evidence type="ECO:0000313" key="2">
    <source>
        <dbReference type="EMBL" id="OGF25114.1"/>
    </source>
</evidence>
<organism evidence="2 3">
    <name type="scientific">Candidatus Falkowbacteria bacterium RIFOXYA2_FULL_47_19</name>
    <dbReference type="NCBI Taxonomy" id="1797994"/>
    <lineage>
        <taxon>Bacteria</taxon>
        <taxon>Candidatus Falkowiibacteriota</taxon>
    </lineage>
</organism>
<proteinExistence type="predicted"/>
<sequence>MAYTYDFKVVVSGKQVEVFKYKKNIWREYDSPKDEQVKKPKQLNIFEQQKLKEQQIKSSINRTKTELRRLINSNPGLNKFMTLTFAKSTTDIAQANYIFNQFIKRISYRYPDFQYIAVPEFQKDTDFYGRKKENGGSVHYHLLCNLPYIEMSALEWLWGQGMVNIRETGQVNNLGAYMCKYLGKELFTGRMFGKKKYFRSQSLSESVELIGWYAMKFVEKFLSLISPVFEKTFYSEWVGMVDYKAFTLGFVPFKNGYERSIIFNSA</sequence>
<name>A0A1F5SEI0_9BACT</name>
<feature type="domain" description="Replication-associated protein ORF2/G2P" evidence="1">
    <location>
        <begin position="78"/>
        <end position="185"/>
    </location>
</feature>
<gene>
    <name evidence="2" type="ORF">A2227_07230</name>
</gene>
<accession>A0A1F5SEI0</accession>
<comment type="caution">
    <text evidence="2">The sequence shown here is derived from an EMBL/GenBank/DDBJ whole genome shotgun (WGS) entry which is preliminary data.</text>
</comment>